<dbReference type="Proteomes" id="UP000001235">
    <property type="component" value="Chromosome"/>
</dbReference>
<organism evidence="2 3">
    <name type="scientific">Gallionella capsiferriformans (strain ES-2)</name>
    <name type="common">Gallionella ferruginea capsiferriformans (strain ES-2)</name>
    <dbReference type="NCBI Taxonomy" id="395494"/>
    <lineage>
        <taxon>Bacteria</taxon>
        <taxon>Pseudomonadati</taxon>
        <taxon>Pseudomonadota</taxon>
        <taxon>Betaproteobacteria</taxon>
        <taxon>Nitrosomonadales</taxon>
        <taxon>Gallionellaceae</taxon>
        <taxon>Gallionella</taxon>
    </lineage>
</organism>
<evidence type="ECO:0000256" key="1">
    <source>
        <dbReference type="SAM" id="Phobius"/>
    </source>
</evidence>
<keyword evidence="1" id="KW-1133">Transmembrane helix</keyword>
<keyword evidence="3" id="KW-1185">Reference proteome</keyword>
<dbReference type="RefSeq" id="WP_013293416.1">
    <property type="nucleotide sequence ID" value="NC_014394.1"/>
</dbReference>
<feature type="transmembrane region" description="Helical" evidence="1">
    <location>
        <begin position="38"/>
        <end position="56"/>
    </location>
</feature>
<evidence type="ECO:0000313" key="2">
    <source>
        <dbReference type="EMBL" id="ADL55477.1"/>
    </source>
</evidence>
<sequence precursor="true">MKYTFQKIFIVLFCSVFVMIGAPSLINAIQGGGNLFGLVWGGMFVFIPLSIAIFWLRQLSRFQKMTYVWYKTVYADNVQGNKVSCFVCGNDSIHVRALMNKTFHREHFCTQCGKTLYYSPEQG</sequence>
<dbReference type="HOGENOM" id="CLU_2011936_0_0_4"/>
<dbReference type="STRING" id="395494.Galf_1458"/>
<accession>D9SG30</accession>
<keyword evidence="1" id="KW-0812">Transmembrane</keyword>
<proteinExistence type="predicted"/>
<dbReference type="AlphaFoldDB" id="D9SG30"/>
<protein>
    <submittedName>
        <fullName evidence="2">Uncharacterized protein</fullName>
    </submittedName>
</protein>
<name>D9SG30_GALCS</name>
<keyword evidence="1" id="KW-0472">Membrane</keyword>
<reference evidence="2 3" key="1">
    <citation type="submission" date="2010-08" db="EMBL/GenBank/DDBJ databases">
        <title>Complete sequence of Gallionella capsiferriformans ES-2.</title>
        <authorList>
            <consortium name="US DOE Joint Genome Institute"/>
            <person name="Lucas S."/>
            <person name="Copeland A."/>
            <person name="Lapidus A."/>
            <person name="Cheng J.-F."/>
            <person name="Bruce D."/>
            <person name="Goodwin L."/>
            <person name="Pitluck S."/>
            <person name="Chertkov O."/>
            <person name="Davenport K.W."/>
            <person name="Detter J.C."/>
            <person name="Han C."/>
            <person name="Tapia R."/>
            <person name="Land M."/>
            <person name="Hauser L."/>
            <person name="Chang Y.-J."/>
            <person name="Jeffries C."/>
            <person name="Kyrpides N."/>
            <person name="Ivanova N."/>
            <person name="Mikhailova N."/>
            <person name="Shelobolina E.S."/>
            <person name="Picardal F."/>
            <person name="Roden E."/>
            <person name="Emerson D."/>
            <person name="Woyke T."/>
        </authorList>
    </citation>
    <scope>NUCLEOTIDE SEQUENCE [LARGE SCALE GENOMIC DNA]</scope>
    <source>
        <strain evidence="2 3">ES-2</strain>
    </source>
</reference>
<dbReference type="OrthoDB" id="9135767at2"/>
<dbReference type="EMBL" id="CP002159">
    <property type="protein sequence ID" value="ADL55477.1"/>
    <property type="molecule type" value="Genomic_DNA"/>
</dbReference>
<gene>
    <name evidence="2" type="ordered locus">Galf_1458</name>
</gene>
<dbReference type="KEGG" id="gca:Galf_1458"/>
<evidence type="ECO:0000313" key="3">
    <source>
        <dbReference type="Proteomes" id="UP000001235"/>
    </source>
</evidence>